<name>T1XAB3_VARPD</name>
<dbReference type="HOGENOM" id="CLU_3085970_0_0_4"/>
<protein>
    <recommendedName>
        <fullName evidence="3">SnoaL-like domain-containing protein</fullName>
    </recommendedName>
</protein>
<gene>
    <name evidence="1" type="ORF">VAPA_1c27750</name>
</gene>
<proteinExistence type="predicted"/>
<dbReference type="SUPFAM" id="SSF54427">
    <property type="entry name" value="NTF2-like"/>
    <property type="match status" value="1"/>
</dbReference>
<dbReference type="PATRIC" id="fig|1246301.3.peg.2809"/>
<reference evidence="1 2" key="1">
    <citation type="submission" date="2012-10" db="EMBL/GenBank/DDBJ databases">
        <title>Genome sequence of Variovorax paradoxus B4.</title>
        <authorList>
            <person name="Schuldes J."/>
            <person name="Brandt U."/>
            <person name="Hiessl S."/>
            <person name="Wuebbeler J.H."/>
            <person name="Thuermer A."/>
            <person name="Steinbuechel A."/>
            <person name="Daniel R."/>
        </authorList>
    </citation>
    <scope>NUCLEOTIDE SEQUENCE [LARGE SCALE GENOMIC DNA]</scope>
    <source>
        <strain evidence="1 2">B4</strain>
    </source>
</reference>
<evidence type="ECO:0008006" key="3">
    <source>
        <dbReference type="Google" id="ProtNLM"/>
    </source>
</evidence>
<organism evidence="1 2">
    <name type="scientific">Variovorax paradoxus B4</name>
    <dbReference type="NCBI Taxonomy" id="1246301"/>
    <lineage>
        <taxon>Bacteria</taxon>
        <taxon>Pseudomonadati</taxon>
        <taxon>Pseudomonadota</taxon>
        <taxon>Betaproteobacteria</taxon>
        <taxon>Burkholderiales</taxon>
        <taxon>Comamonadaceae</taxon>
        <taxon>Variovorax</taxon>
    </lineage>
</organism>
<dbReference type="RefSeq" id="WP_021007365.1">
    <property type="nucleotide sequence ID" value="NC_022247.1"/>
</dbReference>
<dbReference type="Gene3D" id="3.10.450.50">
    <property type="match status" value="1"/>
</dbReference>
<evidence type="ECO:0000313" key="1">
    <source>
        <dbReference type="EMBL" id="AGU49872.1"/>
    </source>
</evidence>
<dbReference type="AlphaFoldDB" id="T1XAB3"/>
<dbReference type="Proteomes" id="UP000016223">
    <property type="component" value="Chromosome 1"/>
</dbReference>
<evidence type="ECO:0000313" key="2">
    <source>
        <dbReference type="Proteomes" id="UP000016223"/>
    </source>
</evidence>
<dbReference type="EMBL" id="CP003911">
    <property type="protein sequence ID" value="AGU49872.1"/>
    <property type="molecule type" value="Genomic_DNA"/>
</dbReference>
<dbReference type="KEGG" id="vpd:VAPA_1c27750"/>
<sequence>MFKVTTPAAMNEAFTQAFNSRCIDNLLSLYEPDAALRTDPSTRPAGENSPLP</sequence>
<accession>T1XAB3</accession>
<dbReference type="InterPro" id="IPR032710">
    <property type="entry name" value="NTF2-like_dom_sf"/>
</dbReference>